<name>A0A0A9WJU1_LYGHE</name>
<dbReference type="InterPro" id="IPR004307">
    <property type="entry name" value="TspO_MBR"/>
</dbReference>
<proteinExistence type="inferred from homology"/>
<reference evidence="7" key="2">
    <citation type="submission" date="2014-07" db="EMBL/GenBank/DDBJ databases">
        <authorList>
            <person name="Hull J."/>
        </authorList>
    </citation>
    <scope>NUCLEOTIDE SEQUENCE</scope>
</reference>
<evidence type="ECO:0000313" key="8">
    <source>
        <dbReference type="EMBL" id="JAG58861.1"/>
    </source>
</evidence>
<evidence type="ECO:0000256" key="2">
    <source>
        <dbReference type="ARBA" id="ARBA00007524"/>
    </source>
</evidence>
<dbReference type="Pfam" id="PF03073">
    <property type="entry name" value="TspO_MBR"/>
    <property type="match status" value="1"/>
</dbReference>
<keyword evidence="4 6" id="KW-1133">Transmembrane helix</keyword>
<evidence type="ECO:0000256" key="4">
    <source>
        <dbReference type="ARBA" id="ARBA00022989"/>
    </source>
</evidence>
<evidence type="ECO:0000256" key="1">
    <source>
        <dbReference type="ARBA" id="ARBA00004141"/>
    </source>
</evidence>
<evidence type="ECO:0000256" key="3">
    <source>
        <dbReference type="ARBA" id="ARBA00022692"/>
    </source>
</evidence>
<dbReference type="EMBL" id="GBHO01035933">
    <property type="protein sequence ID" value="JAG07671.1"/>
    <property type="molecule type" value="Transcribed_RNA"/>
</dbReference>
<feature type="transmembrane region" description="Helical" evidence="6">
    <location>
        <begin position="194"/>
        <end position="216"/>
    </location>
</feature>
<dbReference type="GO" id="GO:0033013">
    <property type="term" value="P:tetrapyrrole metabolic process"/>
    <property type="evidence" value="ECO:0007669"/>
    <property type="project" value="UniProtKB-ARBA"/>
</dbReference>
<dbReference type="AlphaFoldDB" id="A0A0A9WJU1"/>
<organism evidence="7">
    <name type="scientific">Lygus hesperus</name>
    <name type="common">Western plant bug</name>
    <dbReference type="NCBI Taxonomy" id="30085"/>
    <lineage>
        <taxon>Eukaryota</taxon>
        <taxon>Metazoa</taxon>
        <taxon>Ecdysozoa</taxon>
        <taxon>Arthropoda</taxon>
        <taxon>Hexapoda</taxon>
        <taxon>Insecta</taxon>
        <taxon>Pterygota</taxon>
        <taxon>Neoptera</taxon>
        <taxon>Paraneoptera</taxon>
        <taxon>Hemiptera</taxon>
        <taxon>Heteroptera</taxon>
        <taxon>Panheteroptera</taxon>
        <taxon>Cimicomorpha</taxon>
        <taxon>Miridae</taxon>
        <taxon>Mirini</taxon>
        <taxon>Lygus</taxon>
    </lineage>
</organism>
<dbReference type="EMBL" id="GBRD01006960">
    <property type="protein sequence ID" value="JAG58861.1"/>
    <property type="molecule type" value="Transcribed_RNA"/>
</dbReference>
<gene>
    <name evidence="7" type="primary">Tspo_36</name>
    <name evidence="7" type="ORF">CM83_99749</name>
</gene>
<feature type="transmembrane region" description="Helical" evidence="6">
    <location>
        <begin position="164"/>
        <end position="182"/>
    </location>
</feature>
<protein>
    <submittedName>
        <fullName evidence="7">Translocator protein</fullName>
    </submittedName>
</protein>
<accession>A0A0A9WJU1</accession>
<evidence type="ECO:0000256" key="6">
    <source>
        <dbReference type="SAM" id="Phobius"/>
    </source>
</evidence>
<comment type="similarity">
    <text evidence="2">Belongs to the TspO/BZRP family.</text>
</comment>
<feature type="transmembrane region" description="Helical" evidence="6">
    <location>
        <begin position="135"/>
        <end position="158"/>
    </location>
</feature>
<dbReference type="Gene3D" id="1.20.1260.100">
    <property type="entry name" value="TspO/MBR protein"/>
    <property type="match status" value="1"/>
</dbReference>
<dbReference type="GO" id="GO:0016020">
    <property type="term" value="C:membrane"/>
    <property type="evidence" value="ECO:0007669"/>
    <property type="project" value="UniProtKB-SubCell"/>
</dbReference>
<dbReference type="PANTHER" id="PTHR10057">
    <property type="entry name" value="PERIPHERAL-TYPE BENZODIAZEPINE RECEPTOR"/>
    <property type="match status" value="1"/>
</dbReference>
<reference evidence="7" key="1">
    <citation type="journal article" date="2014" name="PLoS ONE">
        <title>Transcriptome-Based Identification of ABC Transporters in the Western Tarnished Plant Bug Lygus hesperus.</title>
        <authorList>
            <person name="Hull J.J."/>
            <person name="Chaney K."/>
            <person name="Geib S.M."/>
            <person name="Fabrick J.A."/>
            <person name="Brent C.S."/>
            <person name="Walsh D."/>
            <person name="Lavine L.C."/>
        </authorList>
    </citation>
    <scope>NUCLEOTIDE SEQUENCE</scope>
</reference>
<feature type="transmembrane region" description="Helical" evidence="6">
    <location>
        <begin position="222"/>
        <end position="241"/>
    </location>
</feature>
<reference evidence="8" key="3">
    <citation type="submission" date="2014-09" db="EMBL/GenBank/DDBJ databases">
        <authorList>
            <person name="Magalhaes I.L.F."/>
            <person name="Oliveira U."/>
            <person name="Santos F.R."/>
            <person name="Vidigal T.H.D.A."/>
            <person name="Brescovit A.D."/>
            <person name="Santos A.J."/>
        </authorList>
    </citation>
    <scope>NUCLEOTIDE SEQUENCE</scope>
</reference>
<keyword evidence="3 6" id="KW-0812">Transmembrane</keyword>
<evidence type="ECO:0000256" key="5">
    <source>
        <dbReference type="ARBA" id="ARBA00023136"/>
    </source>
</evidence>
<evidence type="ECO:0000313" key="7">
    <source>
        <dbReference type="EMBL" id="JAG07671.1"/>
    </source>
</evidence>
<keyword evidence="5 6" id="KW-0472">Membrane</keyword>
<dbReference type="PANTHER" id="PTHR10057:SF0">
    <property type="entry name" value="TRANSLOCATOR PROTEIN"/>
    <property type="match status" value="1"/>
</dbReference>
<comment type="subcellular location">
    <subcellularLocation>
        <location evidence="1">Membrane</location>
        <topology evidence="1">Multi-pass membrane protein</topology>
    </subcellularLocation>
</comment>
<sequence length="280" mass="30987">MDLDFDTLPAAIGLTLAPNVGFFIPAMIFKADLAGWYNPPSISEEDRAKIVAYVRQQERLPKLAKEIDATRRHLDAFAAQVDKDSHTMYKEAKLKAVYDVKNSELRDLMNVPDPSTSLSAPAKAMLSGFIPSMPLINWMMALSNIGMGYASYVVLSAIEEEEESLMPLFAYASQLALSWTVYPMLFSGPSSFNFSIAHLCLSTMAALATTSMFFAIDESAGYMMIPQVLVMGYAALHLVAAGETEFRIRRILTNMSKNYFRSNQGAIEEQLTGKPDTAFQ</sequence>
<dbReference type="InterPro" id="IPR038330">
    <property type="entry name" value="TspO/MBR-related_sf"/>
</dbReference>